<protein>
    <recommendedName>
        <fullName evidence="3">DUF559 domain-containing protein</fullName>
    </recommendedName>
</protein>
<dbReference type="AlphaFoldDB" id="A0A087DKT3"/>
<dbReference type="EMBL" id="JGZP01000015">
    <property type="protein sequence ID" value="KFI96133.1"/>
    <property type="molecule type" value="Genomic_DNA"/>
</dbReference>
<dbReference type="Proteomes" id="UP000029004">
    <property type="component" value="Unassembled WGS sequence"/>
</dbReference>
<sequence>MDTIIDDTNTPGMRETLAQRRQDTLRRCHAETERCGKPLLFGMTTALSLHAIPLPDQCTLDTTKLHTVATTGNGRTRTRATHVQAHVWRHASGIIRFDEQVHALHPYHAWAQLAPHLSLEALVILGDAVVCAMHRTPTLARKRDAATILAGFRAHIQKLARFKGRANAMRALPLIMPNVDSPMESKQRLALTAHGVPMPTTNYIVPDVQFASGAHMTLDMAWPEQQVAVEYDGDHHRTDKQQWRRDQEKRNLLRSRSWIILEATAGNLANDEARASFAFQVGRELAKRGADVPFSLMPRPLR</sequence>
<gene>
    <name evidence="1" type="ORF">BSTEL_1166</name>
</gene>
<name>A0A087DKT3_9BIFI</name>
<evidence type="ECO:0000313" key="2">
    <source>
        <dbReference type="Proteomes" id="UP000029004"/>
    </source>
</evidence>
<accession>A0A087DKT3</accession>
<dbReference type="STRING" id="762211.BSTEL_1166"/>
<dbReference type="Gene3D" id="3.40.960.10">
    <property type="entry name" value="VSR Endonuclease"/>
    <property type="match status" value="1"/>
</dbReference>
<dbReference type="eggNOG" id="COG2852">
    <property type="taxonomic scope" value="Bacteria"/>
</dbReference>
<comment type="caution">
    <text evidence="1">The sequence shown here is derived from an EMBL/GenBank/DDBJ whole genome shotgun (WGS) entry which is preliminary data.</text>
</comment>
<evidence type="ECO:0008006" key="3">
    <source>
        <dbReference type="Google" id="ProtNLM"/>
    </source>
</evidence>
<evidence type="ECO:0000313" key="1">
    <source>
        <dbReference type="EMBL" id="KFI96133.1"/>
    </source>
</evidence>
<proteinExistence type="predicted"/>
<reference evidence="1 2" key="1">
    <citation type="submission" date="2014-03" db="EMBL/GenBank/DDBJ databases">
        <title>Genomics of Bifidobacteria.</title>
        <authorList>
            <person name="Ventura M."/>
            <person name="Milani C."/>
            <person name="Lugli G.A."/>
        </authorList>
    </citation>
    <scope>NUCLEOTIDE SEQUENCE [LARGE SCALE GENOMIC DNA]</scope>
    <source>
        <strain evidence="1 2">DSM 23968</strain>
    </source>
</reference>
<dbReference type="RefSeq" id="WP_238567671.1">
    <property type="nucleotide sequence ID" value="NZ_JGZP01000015.1"/>
</dbReference>
<organism evidence="1 2">
    <name type="scientific">Bifidobacterium stellenboschense</name>
    <dbReference type="NCBI Taxonomy" id="762211"/>
    <lineage>
        <taxon>Bacteria</taxon>
        <taxon>Bacillati</taxon>
        <taxon>Actinomycetota</taxon>
        <taxon>Actinomycetes</taxon>
        <taxon>Bifidobacteriales</taxon>
        <taxon>Bifidobacteriaceae</taxon>
        <taxon>Bifidobacterium</taxon>
    </lineage>
</organism>
<keyword evidence="2" id="KW-1185">Reference proteome</keyword>